<dbReference type="GO" id="GO:0015768">
    <property type="term" value="P:maltose transport"/>
    <property type="evidence" value="ECO:0007669"/>
    <property type="project" value="TreeGrafter"/>
</dbReference>
<evidence type="ECO:0000313" key="6">
    <source>
        <dbReference type="Proteomes" id="UP000218282"/>
    </source>
</evidence>
<dbReference type="Gene3D" id="3.40.190.10">
    <property type="entry name" value="Periplasmic binding protein-like II"/>
    <property type="match status" value="2"/>
</dbReference>
<comment type="similarity">
    <text evidence="1">Belongs to the bacterial solute-binding protein 1 family.</text>
</comment>
<dbReference type="PANTHER" id="PTHR30061:SF50">
    <property type="entry name" value="MALTOSE_MALTODEXTRIN-BINDING PERIPLASMIC PROTEIN"/>
    <property type="match status" value="1"/>
</dbReference>
<accession>A0A2A5RVJ1</accession>
<name>A0A2A5RVJ1_9LACT</name>
<dbReference type="GO" id="GO:0042956">
    <property type="term" value="P:maltodextrin transmembrane transport"/>
    <property type="evidence" value="ECO:0007669"/>
    <property type="project" value="TreeGrafter"/>
</dbReference>
<evidence type="ECO:0000256" key="1">
    <source>
        <dbReference type="ARBA" id="ARBA00008520"/>
    </source>
</evidence>
<evidence type="ECO:0000256" key="2">
    <source>
        <dbReference type="ARBA" id="ARBA00022448"/>
    </source>
</evidence>
<reference evidence="5 6" key="1">
    <citation type="submission" date="2014-12" db="EMBL/GenBank/DDBJ databases">
        <title>Draft genome sequences of 10 type strains of Lactococcus.</title>
        <authorList>
            <person name="Sun Z."/>
            <person name="Zhong Z."/>
            <person name="Liu W."/>
            <person name="Zhang W."/>
            <person name="Zhang H."/>
        </authorList>
    </citation>
    <scope>NUCLEOTIDE SEQUENCE [LARGE SCALE GENOMIC DNA]</scope>
    <source>
        <strain evidence="5 6">DSM 6634</strain>
    </source>
</reference>
<organism evidence="5 6">
    <name type="scientific">Pseudolactococcus piscium</name>
    <dbReference type="NCBI Taxonomy" id="1364"/>
    <lineage>
        <taxon>Bacteria</taxon>
        <taxon>Bacillati</taxon>
        <taxon>Bacillota</taxon>
        <taxon>Bacilli</taxon>
        <taxon>Lactobacillales</taxon>
        <taxon>Streptococcaceae</taxon>
        <taxon>Pseudolactococcus</taxon>
    </lineage>
</organism>
<feature type="signal peptide" evidence="4">
    <location>
        <begin position="1"/>
        <end position="26"/>
    </location>
</feature>
<feature type="chain" id="PRO_5038730457" evidence="4">
    <location>
        <begin position="27"/>
        <end position="421"/>
    </location>
</feature>
<evidence type="ECO:0000256" key="4">
    <source>
        <dbReference type="SAM" id="SignalP"/>
    </source>
</evidence>
<dbReference type="GO" id="GO:0055052">
    <property type="term" value="C:ATP-binding cassette (ABC) transporter complex, substrate-binding subunit-containing"/>
    <property type="evidence" value="ECO:0007669"/>
    <property type="project" value="TreeGrafter"/>
</dbReference>
<evidence type="ECO:0000313" key="5">
    <source>
        <dbReference type="EMBL" id="PCS05269.1"/>
    </source>
</evidence>
<dbReference type="EMBL" id="JXJW01000019">
    <property type="protein sequence ID" value="PCS05269.1"/>
    <property type="molecule type" value="Genomic_DNA"/>
</dbReference>
<dbReference type="InterPro" id="IPR006059">
    <property type="entry name" value="SBP"/>
</dbReference>
<dbReference type="PANTHER" id="PTHR30061">
    <property type="entry name" value="MALTOSE-BINDING PERIPLASMIC PROTEIN"/>
    <property type="match status" value="1"/>
</dbReference>
<dbReference type="GO" id="GO:1901982">
    <property type="term" value="F:maltose binding"/>
    <property type="evidence" value="ECO:0007669"/>
    <property type="project" value="TreeGrafter"/>
</dbReference>
<dbReference type="PROSITE" id="PS51257">
    <property type="entry name" value="PROKAR_LIPOPROTEIN"/>
    <property type="match status" value="1"/>
</dbReference>
<keyword evidence="3 4" id="KW-0732">Signal</keyword>
<keyword evidence="6" id="KW-1185">Reference proteome</keyword>
<proteinExistence type="inferred from homology"/>
<dbReference type="AlphaFoldDB" id="A0A2A5RVJ1"/>
<protein>
    <submittedName>
        <fullName evidence="5">Uncharacterized protein</fullName>
    </submittedName>
</protein>
<sequence>MEENMKHLKRTLLVSATLGAAILTLAACGSDKKSDTTSKDSGKTTVKLWVTTDSKKFYNTALADFKKENPTVSVNVIETEDAKAQENVKKDPSKAADVFSMPHDQLGQLVDSGVIQEIPDNYATKIKGENTENAISGAEYKGKMYAFPYGIESQILYYNKEKLSADDVKSYEGITSKATFGANLNAVNAYAIAPLFMSVGDTLFGDNGEKVDGTNWNNAAGVNVLQWITDQKNNKGFVNVGDDTLSKFAAGTIASFESGPWDKDKATEAIGKDKLGIAVYPTVKIGGQDVQQKAFLGVKLYAVNQAAANNNTKQIAAAYKLADYLSSEKVQELQFKDKSRNIVPSIKTVQAADYVKTDALAQSVVTMSQPTYSVVMPKIPEMTNFWTASAAVLSDTYNGKIKANQYQAKLDQLVKDISGKK</sequence>
<keyword evidence="2" id="KW-0813">Transport</keyword>
<evidence type="ECO:0000256" key="3">
    <source>
        <dbReference type="ARBA" id="ARBA00022729"/>
    </source>
</evidence>
<dbReference type="Pfam" id="PF13416">
    <property type="entry name" value="SBP_bac_8"/>
    <property type="match status" value="1"/>
</dbReference>
<comment type="caution">
    <text evidence="5">The sequence shown here is derived from an EMBL/GenBank/DDBJ whole genome shotgun (WGS) entry which is preliminary data.</text>
</comment>
<dbReference type="Proteomes" id="UP000218282">
    <property type="component" value="Unassembled WGS sequence"/>
</dbReference>
<gene>
    <name evidence="5" type="ORF">RU86_GL000928</name>
</gene>
<dbReference type="SUPFAM" id="SSF53850">
    <property type="entry name" value="Periplasmic binding protein-like II"/>
    <property type="match status" value="1"/>
</dbReference>